<dbReference type="SUPFAM" id="SSF53448">
    <property type="entry name" value="Nucleotide-diphospho-sugar transferases"/>
    <property type="match status" value="1"/>
</dbReference>
<dbReference type="GO" id="GO:0016740">
    <property type="term" value="F:transferase activity"/>
    <property type="evidence" value="ECO:0007669"/>
    <property type="project" value="UniProtKB-KW"/>
</dbReference>
<dbReference type="Pfam" id="PF00535">
    <property type="entry name" value="Glycos_transf_2"/>
    <property type="match status" value="1"/>
</dbReference>
<evidence type="ECO:0000259" key="3">
    <source>
        <dbReference type="Pfam" id="PF02709"/>
    </source>
</evidence>
<dbReference type="InterPro" id="IPR027791">
    <property type="entry name" value="Galactosyl_T_C"/>
</dbReference>
<evidence type="ECO:0000313" key="4">
    <source>
        <dbReference type="EMBL" id="MBB4657802.1"/>
    </source>
</evidence>
<feature type="domain" description="Glycosyltransferase 2-like" evidence="2">
    <location>
        <begin position="7"/>
        <end position="107"/>
    </location>
</feature>
<protein>
    <recommendedName>
        <fullName evidence="6">Glycosyltransferase family 2 protein</fullName>
    </recommendedName>
</protein>
<dbReference type="EMBL" id="JACHOB010000001">
    <property type="protein sequence ID" value="MBB4657802.1"/>
    <property type="molecule type" value="Genomic_DNA"/>
</dbReference>
<dbReference type="Pfam" id="PF02709">
    <property type="entry name" value="Glyco_transf_7C"/>
    <property type="match status" value="1"/>
</dbReference>
<keyword evidence="1" id="KW-0808">Transferase</keyword>
<reference evidence="4 5" key="1">
    <citation type="submission" date="2020-08" db="EMBL/GenBank/DDBJ databases">
        <title>Genomic Encyclopedia of Type Strains, Phase IV (KMG-IV): sequencing the most valuable type-strain genomes for metagenomic binning, comparative biology and taxonomic classification.</title>
        <authorList>
            <person name="Goeker M."/>
        </authorList>
    </citation>
    <scope>NUCLEOTIDE SEQUENCE [LARGE SCALE GENOMIC DNA]</scope>
    <source>
        <strain evidence="4 5">DSM 102850</strain>
    </source>
</reference>
<dbReference type="PANTHER" id="PTHR43179">
    <property type="entry name" value="RHAMNOSYLTRANSFERASE WBBL"/>
    <property type="match status" value="1"/>
</dbReference>
<sequence>MLDGTVSVVVVSYFTGPLLWRCLAAALAQPEVRDVVVVDNGNWDRTRDDLALMAEADDRVHVVTGQGNVGFAAGCNLGVAAASGEVIFILNPDAILAPGAVATLLREGRRYGGRGAWLIGGRLLNPDGTVQAGARRGALTPWTALVEMTRLYRVAPRHPYFRRFNQHGEPEPDGTVPMPVISGACMMMPRETYEAVGGMDEAYFLHVEDVDFCVRVGAAGGKVLYTPKAEVTHYKSSSRANRFRIEQLKAHSLHLYFRRHFSGVYPPGFLTLVSAVSWGGVGLRMAKLTAQRTIGLTGVGRRSGARGGVRAARVTGRAAER</sequence>
<evidence type="ECO:0000259" key="2">
    <source>
        <dbReference type="Pfam" id="PF00535"/>
    </source>
</evidence>
<dbReference type="InterPro" id="IPR001173">
    <property type="entry name" value="Glyco_trans_2-like"/>
</dbReference>
<name>A0A840I0S0_9PROT</name>
<organism evidence="4 5">
    <name type="scientific">Parvularcula dongshanensis</name>
    <dbReference type="NCBI Taxonomy" id="1173995"/>
    <lineage>
        <taxon>Bacteria</taxon>
        <taxon>Pseudomonadati</taxon>
        <taxon>Pseudomonadota</taxon>
        <taxon>Alphaproteobacteria</taxon>
        <taxon>Parvularculales</taxon>
        <taxon>Parvularculaceae</taxon>
        <taxon>Parvularcula</taxon>
    </lineage>
</organism>
<evidence type="ECO:0000313" key="5">
    <source>
        <dbReference type="Proteomes" id="UP000563524"/>
    </source>
</evidence>
<dbReference type="Proteomes" id="UP000563524">
    <property type="component" value="Unassembled WGS sequence"/>
</dbReference>
<dbReference type="AlphaFoldDB" id="A0A840I0S0"/>
<gene>
    <name evidence="4" type="ORF">GGQ59_000302</name>
</gene>
<dbReference type="Gene3D" id="3.90.550.10">
    <property type="entry name" value="Spore Coat Polysaccharide Biosynthesis Protein SpsA, Chain A"/>
    <property type="match status" value="1"/>
</dbReference>
<comment type="caution">
    <text evidence="4">The sequence shown here is derived from an EMBL/GenBank/DDBJ whole genome shotgun (WGS) entry which is preliminary data.</text>
</comment>
<dbReference type="InterPro" id="IPR029044">
    <property type="entry name" value="Nucleotide-diphossugar_trans"/>
</dbReference>
<dbReference type="CDD" id="cd04186">
    <property type="entry name" value="GT_2_like_c"/>
    <property type="match status" value="1"/>
</dbReference>
<accession>A0A840I0S0</accession>
<dbReference type="PANTHER" id="PTHR43179:SF7">
    <property type="entry name" value="RHAMNOSYLTRANSFERASE WBBL"/>
    <property type="match status" value="1"/>
</dbReference>
<proteinExistence type="predicted"/>
<evidence type="ECO:0000256" key="1">
    <source>
        <dbReference type="ARBA" id="ARBA00022679"/>
    </source>
</evidence>
<evidence type="ECO:0008006" key="6">
    <source>
        <dbReference type="Google" id="ProtNLM"/>
    </source>
</evidence>
<keyword evidence="5" id="KW-1185">Reference proteome</keyword>
<feature type="domain" description="Galactosyltransferase C-terminal" evidence="3">
    <location>
        <begin position="174"/>
        <end position="235"/>
    </location>
</feature>